<dbReference type="InterPro" id="IPR040771">
    <property type="entry name" value="TLP1_add_C"/>
</dbReference>
<feature type="domain" description="Thiolase-like protein type 1 additional C-terminal" evidence="4">
    <location>
        <begin position="411"/>
        <end position="484"/>
    </location>
</feature>
<comment type="similarity">
    <text evidence="1">Belongs to the thiolase-like superfamily. Thiolase family.</text>
</comment>
<dbReference type="SUPFAM" id="SSF53901">
    <property type="entry name" value="Thiolase-like"/>
    <property type="match status" value="1"/>
</dbReference>
<dbReference type="OrthoDB" id="4470569at2"/>
<sequence>MSDADTIPVIVGIGEIADRPADPARGLEPLALMAEALRRAEADAGADLLARIDSLDIVNQVSWPYAAPAQQLSDRIGARPARAVYGPVGGESPIRYLHEAALRIRRGDSRVAAICGAEATSTLAKAAKAGVALDWTPKPETFERPLRGRDIVHPACARLGVDQPITIYPFYENAAAHHWGQSPAEAAAESGLLWSRYAAATAGNPYAWLNRPFSAEEIVTPGPANRPIAYPYTKMMVANPMVNQGAALLVTSLAAARAAGIAESRLVHILGGAAANEPRDYLQRDHYHGSQAQDAVLEAARDLAGAAGFRALELYSCFPCVPKMARRTLGLGEDVQPSVTGGLTFFGAPLNDYMTHAACAMVRTLRAGGGRGLLYGQGEFVTKHHALVLGDAPGGLDPDYSVQALADGRRGPVPAFVEDAAGEAALETFTVIYGRDGEVSQGVAILRLDDGARTLARVPAGDADGIALLTAADRFPIGRRGRLRRAADGIADWQAA</sequence>
<dbReference type="Gene3D" id="2.40.50.840">
    <property type="match status" value="1"/>
</dbReference>
<keyword evidence="2 5" id="KW-0808">Transferase</keyword>
<keyword evidence="3" id="KW-0012">Acyltransferase</keyword>
<proteinExistence type="inferred from homology"/>
<dbReference type="Proteomes" id="UP000246077">
    <property type="component" value="Unassembled WGS sequence"/>
</dbReference>
<dbReference type="GO" id="GO:0016746">
    <property type="term" value="F:acyltransferase activity"/>
    <property type="evidence" value="ECO:0007669"/>
    <property type="project" value="UniProtKB-KW"/>
</dbReference>
<dbReference type="RefSeq" id="WP_109919656.1">
    <property type="nucleotide sequence ID" value="NZ_QGLF01000001.1"/>
</dbReference>
<name>A0A317EBJ0_9PROT</name>
<evidence type="ECO:0000256" key="3">
    <source>
        <dbReference type="ARBA" id="ARBA00023315"/>
    </source>
</evidence>
<dbReference type="InterPro" id="IPR016039">
    <property type="entry name" value="Thiolase-like"/>
</dbReference>
<evidence type="ECO:0000313" key="5">
    <source>
        <dbReference type="EMBL" id="PWR23624.1"/>
    </source>
</evidence>
<evidence type="ECO:0000256" key="2">
    <source>
        <dbReference type="ARBA" id="ARBA00022679"/>
    </source>
</evidence>
<dbReference type="PANTHER" id="PTHR18919:SF139">
    <property type="entry name" value="THIOLASE-LIKE PROTEIN TYPE 1 ADDITIONAL C-TERMINAL DOMAIN-CONTAINING PROTEIN"/>
    <property type="match status" value="1"/>
</dbReference>
<dbReference type="AlphaFoldDB" id="A0A317EBJ0"/>
<gene>
    <name evidence="5" type="ORF">DKG75_03400</name>
</gene>
<accession>A0A317EBJ0</accession>
<organism evidence="5 6">
    <name type="scientific">Zavarzinia compransoris</name>
    <dbReference type="NCBI Taxonomy" id="1264899"/>
    <lineage>
        <taxon>Bacteria</taxon>
        <taxon>Pseudomonadati</taxon>
        <taxon>Pseudomonadota</taxon>
        <taxon>Alphaproteobacteria</taxon>
        <taxon>Rhodospirillales</taxon>
        <taxon>Zavarziniaceae</taxon>
        <taxon>Zavarzinia</taxon>
    </lineage>
</organism>
<evidence type="ECO:0000259" key="4">
    <source>
        <dbReference type="Pfam" id="PF18313"/>
    </source>
</evidence>
<evidence type="ECO:0000313" key="6">
    <source>
        <dbReference type="Proteomes" id="UP000246077"/>
    </source>
</evidence>
<comment type="caution">
    <text evidence="5">The sequence shown here is derived from an EMBL/GenBank/DDBJ whole genome shotgun (WGS) entry which is preliminary data.</text>
</comment>
<evidence type="ECO:0000256" key="1">
    <source>
        <dbReference type="ARBA" id="ARBA00010982"/>
    </source>
</evidence>
<dbReference type="EMBL" id="QGLF01000001">
    <property type="protein sequence ID" value="PWR23624.1"/>
    <property type="molecule type" value="Genomic_DNA"/>
</dbReference>
<dbReference type="PANTHER" id="PTHR18919">
    <property type="entry name" value="ACETYL-COA C-ACYLTRANSFERASE"/>
    <property type="match status" value="1"/>
</dbReference>
<reference evidence="6" key="1">
    <citation type="submission" date="2018-05" db="EMBL/GenBank/DDBJ databases">
        <title>Zavarzinia sp. HR-AS.</title>
        <authorList>
            <person name="Lee Y."/>
            <person name="Jeon C.O."/>
        </authorList>
    </citation>
    <scope>NUCLEOTIDE SEQUENCE [LARGE SCALE GENOMIC DNA]</scope>
    <source>
        <strain evidence="6">DSM 1231</strain>
    </source>
</reference>
<dbReference type="Gene3D" id="3.40.47.10">
    <property type="match status" value="1"/>
</dbReference>
<dbReference type="NCBIfam" id="NF006106">
    <property type="entry name" value="PRK08257.1-5"/>
    <property type="match status" value="1"/>
</dbReference>
<protein>
    <submittedName>
        <fullName evidence="5">Acetyl-CoA acetyltransferase</fullName>
    </submittedName>
</protein>
<keyword evidence="6" id="KW-1185">Reference proteome</keyword>
<dbReference type="Pfam" id="PF18313">
    <property type="entry name" value="TLP1_add_C"/>
    <property type="match status" value="1"/>
</dbReference>